<dbReference type="Proteomes" id="UP000245657">
    <property type="component" value="Unassembled WGS sequence"/>
</dbReference>
<dbReference type="RefSeq" id="WP_109967224.1">
    <property type="nucleotide sequence ID" value="NZ_CP176093.1"/>
</dbReference>
<dbReference type="GeneID" id="97549286"/>
<evidence type="ECO:0000313" key="1">
    <source>
        <dbReference type="EMBL" id="PWR73945.1"/>
    </source>
</evidence>
<proteinExistence type="predicted"/>
<gene>
    <name evidence="1" type="ORF">DK846_01915</name>
</gene>
<dbReference type="EMBL" id="QGMY01000002">
    <property type="protein sequence ID" value="PWR73945.1"/>
    <property type="molecule type" value="Genomic_DNA"/>
</dbReference>
<sequence>MFRNVTIYQNEIQKTIKKFQDQGCTVILRRYIEDDVKAHPEDYPKLATLDEIPRKMTITATVNRMPGTKMYF</sequence>
<name>A0A2V2N614_9EURY</name>
<organism evidence="1 2">
    <name type="scientific">Methanospirillum lacunae</name>
    <dbReference type="NCBI Taxonomy" id="668570"/>
    <lineage>
        <taxon>Archaea</taxon>
        <taxon>Methanobacteriati</taxon>
        <taxon>Methanobacteriota</taxon>
        <taxon>Stenosarchaea group</taxon>
        <taxon>Methanomicrobia</taxon>
        <taxon>Methanomicrobiales</taxon>
        <taxon>Methanospirillaceae</taxon>
        <taxon>Methanospirillum</taxon>
    </lineage>
</organism>
<reference evidence="1 2" key="1">
    <citation type="submission" date="2018-05" db="EMBL/GenBank/DDBJ databases">
        <title>Draft genome of Methanospirillum lacunae Ki8-1.</title>
        <authorList>
            <person name="Dueholm M.S."/>
            <person name="Nielsen P.H."/>
            <person name="Bakmann L.F."/>
            <person name="Otzen D.E."/>
        </authorList>
    </citation>
    <scope>NUCLEOTIDE SEQUENCE [LARGE SCALE GENOMIC DNA]</scope>
    <source>
        <strain evidence="1 2">Ki8-1</strain>
    </source>
</reference>
<comment type="caution">
    <text evidence="1">The sequence shown here is derived from an EMBL/GenBank/DDBJ whole genome shotgun (WGS) entry which is preliminary data.</text>
</comment>
<dbReference type="AlphaFoldDB" id="A0A2V2N614"/>
<accession>A0A2V2N614</accession>
<keyword evidence="2" id="KW-1185">Reference proteome</keyword>
<protein>
    <submittedName>
        <fullName evidence="1">Uncharacterized protein</fullName>
    </submittedName>
</protein>
<evidence type="ECO:0000313" key="2">
    <source>
        <dbReference type="Proteomes" id="UP000245657"/>
    </source>
</evidence>